<keyword evidence="3" id="KW-1185">Reference proteome</keyword>
<accession>A0A4R6R623</accession>
<sequence>MQKSQAVAMLGQRGLMMPVWVNAALAANDRLKLYLSVLQAAVAHAEHPEREALDLSRELTALGLGSATWLHELPAGASRVGGNGDGDGEGKGDGDVLLIPELDRLVAALNDDLAIMARPVLESSTTDAEPHLRVHQWQAWLDALHGEQLDRHQLRSLTHGKRPAHGHAHSHAHTHAADVDDLDDTPDDSLHLLIMDLHKAINRLAADLASEVIAGAHVWQLADDDRPLVEAFMRGLHRTAPLKFDHPGLDTAATRDGDRLLLQNDIGTNDAHVLVINVQGLAITLTYSDLHRTRFAFFQSLLNPLGASWSDMSSRVAPDLNEGQAYTVGNARFACEDRIRLARTLEGIGAAIVFLIDWNRARKRLVNFVDKEGAMAVLTAAADNEVGHMAWLKAGGERLIFGAMQAVGSGTFRIGDRLDEVLGETQARTFLLDVMRLATQALMNGQPIALVADETRMLLARQVQRRTTEFDLLDEHAAYCQTLAQAVSDALDHGHDGLREVAADVAARAKAWERRADHIVMQARDEATRLPRWQPVARLLAISDDVADALEEAAFMLSLIADHHQKGWTAEVRQALSKLAQTVLQATQDHIRALAIARHLGEQGEPGTSGATDDSDAFLAATWAVLRAERQCDDLLRQARRAILHTVEDAPSLMLANDLAMTLELASDRLLSASYALREVVFNKAGAAT</sequence>
<dbReference type="AlphaFoldDB" id="A0A4R6R623"/>
<reference evidence="2 3" key="1">
    <citation type="submission" date="2019-03" db="EMBL/GenBank/DDBJ databases">
        <title>Genomic Encyclopedia of Type Strains, Phase IV (KMG-IV): sequencing the most valuable type-strain genomes for metagenomic binning, comparative biology and taxonomic classification.</title>
        <authorList>
            <person name="Goeker M."/>
        </authorList>
    </citation>
    <scope>NUCLEOTIDE SEQUENCE [LARGE SCALE GENOMIC DNA]</scope>
    <source>
        <strain evidence="2 3">DSM 11901</strain>
    </source>
</reference>
<protein>
    <submittedName>
        <fullName evidence="2">Uncharacterized protein Yka (UPF0111/DUF47 family)</fullName>
    </submittedName>
</protein>
<feature type="region of interest" description="Disordered" evidence="1">
    <location>
        <begin position="159"/>
        <end position="180"/>
    </location>
</feature>
<gene>
    <name evidence="2" type="ORF">EV672_10874</name>
</gene>
<evidence type="ECO:0000313" key="2">
    <source>
        <dbReference type="EMBL" id="TDP81289.1"/>
    </source>
</evidence>
<dbReference type="InterPro" id="IPR038078">
    <property type="entry name" value="PhoU-like_sf"/>
</dbReference>
<name>A0A4R6R623_9BURK</name>
<organism evidence="2 3">
    <name type="scientific">Aquabacterium commune</name>
    <dbReference type="NCBI Taxonomy" id="70586"/>
    <lineage>
        <taxon>Bacteria</taxon>
        <taxon>Pseudomonadati</taxon>
        <taxon>Pseudomonadota</taxon>
        <taxon>Betaproteobacteria</taxon>
        <taxon>Burkholderiales</taxon>
        <taxon>Aquabacterium</taxon>
    </lineage>
</organism>
<evidence type="ECO:0000256" key="1">
    <source>
        <dbReference type="SAM" id="MobiDB-lite"/>
    </source>
</evidence>
<dbReference type="RefSeq" id="WP_133610216.1">
    <property type="nucleotide sequence ID" value="NZ_SNXW01000008.1"/>
</dbReference>
<comment type="caution">
    <text evidence="2">The sequence shown here is derived from an EMBL/GenBank/DDBJ whole genome shotgun (WGS) entry which is preliminary data.</text>
</comment>
<dbReference type="EMBL" id="SNXW01000008">
    <property type="protein sequence ID" value="TDP81289.1"/>
    <property type="molecule type" value="Genomic_DNA"/>
</dbReference>
<evidence type="ECO:0000313" key="3">
    <source>
        <dbReference type="Proteomes" id="UP000294593"/>
    </source>
</evidence>
<dbReference type="Gene3D" id="1.20.58.220">
    <property type="entry name" value="Phosphate transport system protein phou homolog 2, domain 2"/>
    <property type="match status" value="1"/>
</dbReference>
<dbReference type="Proteomes" id="UP000294593">
    <property type="component" value="Unassembled WGS sequence"/>
</dbReference>
<proteinExistence type="predicted"/>
<dbReference type="OrthoDB" id="5297572at2"/>
<feature type="compositionally biased region" description="Basic residues" evidence="1">
    <location>
        <begin position="159"/>
        <end position="174"/>
    </location>
</feature>